<accession>A0A8H4AQ22</accession>
<name>A0A8H4AQ22_GIGMA</name>
<feature type="compositionally biased region" description="Basic and acidic residues" evidence="1">
    <location>
        <begin position="30"/>
        <end position="39"/>
    </location>
</feature>
<organism evidence="2 3">
    <name type="scientific">Gigaspora margarita</name>
    <dbReference type="NCBI Taxonomy" id="4874"/>
    <lineage>
        <taxon>Eukaryota</taxon>
        <taxon>Fungi</taxon>
        <taxon>Fungi incertae sedis</taxon>
        <taxon>Mucoromycota</taxon>
        <taxon>Glomeromycotina</taxon>
        <taxon>Glomeromycetes</taxon>
        <taxon>Diversisporales</taxon>
        <taxon>Gigasporaceae</taxon>
        <taxon>Gigaspora</taxon>
    </lineage>
</organism>
<feature type="region of interest" description="Disordered" evidence="1">
    <location>
        <begin position="30"/>
        <end position="49"/>
    </location>
</feature>
<dbReference type="EMBL" id="WTPW01000337">
    <property type="protein sequence ID" value="KAF0521272.1"/>
    <property type="molecule type" value="Genomic_DNA"/>
</dbReference>
<reference evidence="2 3" key="1">
    <citation type="journal article" date="2019" name="Environ. Microbiol.">
        <title>At the nexus of three kingdoms: the genome of the mycorrhizal fungus Gigaspora margarita provides insights into plant, endobacterial and fungal interactions.</title>
        <authorList>
            <person name="Venice F."/>
            <person name="Ghignone S."/>
            <person name="Salvioli di Fossalunga A."/>
            <person name="Amselem J."/>
            <person name="Novero M."/>
            <person name="Xianan X."/>
            <person name="Sedzielewska Toro K."/>
            <person name="Morin E."/>
            <person name="Lipzen A."/>
            <person name="Grigoriev I.V."/>
            <person name="Henrissat B."/>
            <person name="Martin F.M."/>
            <person name="Bonfante P."/>
        </authorList>
    </citation>
    <scope>NUCLEOTIDE SEQUENCE [LARGE SCALE GENOMIC DNA]</scope>
    <source>
        <strain evidence="2 3">BEG34</strain>
    </source>
</reference>
<proteinExistence type="predicted"/>
<evidence type="ECO:0000313" key="3">
    <source>
        <dbReference type="Proteomes" id="UP000439903"/>
    </source>
</evidence>
<keyword evidence="3" id="KW-1185">Reference proteome</keyword>
<evidence type="ECO:0000256" key="1">
    <source>
        <dbReference type="SAM" id="MobiDB-lite"/>
    </source>
</evidence>
<gene>
    <name evidence="2" type="ORF">F8M41_015855</name>
</gene>
<protein>
    <submittedName>
        <fullName evidence="2">Uncharacterized protein</fullName>
    </submittedName>
</protein>
<evidence type="ECO:0000313" key="2">
    <source>
        <dbReference type="EMBL" id="KAF0521272.1"/>
    </source>
</evidence>
<dbReference type="AlphaFoldDB" id="A0A8H4AQ22"/>
<dbReference type="Proteomes" id="UP000439903">
    <property type="component" value="Unassembled WGS sequence"/>
</dbReference>
<comment type="caution">
    <text evidence="2">The sequence shown here is derived from an EMBL/GenBank/DDBJ whole genome shotgun (WGS) entry which is preliminary data.</text>
</comment>
<sequence length="127" mass="15029">MGIQKSDVEDRRREDLEMLIINKKRKYKDQEDHLDKVQEDPSTTISKDGPEYLREEVIEVDRQSVKNEIFSKYVLEEIEIDRTEEQQVNNKTRNEAIAQEKISYSRALKSSLKDGNQNCKHRETDIS</sequence>